<feature type="domain" description="Integrase catalytic" evidence="5">
    <location>
        <begin position="1080"/>
        <end position="1238"/>
    </location>
</feature>
<dbReference type="Gene3D" id="3.10.10.10">
    <property type="entry name" value="HIV Type 1 Reverse Transcriptase, subunit A, domain 1"/>
    <property type="match status" value="1"/>
</dbReference>
<dbReference type="InterPro" id="IPR041577">
    <property type="entry name" value="RT_RNaseH_2"/>
</dbReference>
<dbReference type="InterPro" id="IPR036397">
    <property type="entry name" value="RNaseH_sf"/>
</dbReference>
<evidence type="ECO:0000313" key="7">
    <source>
        <dbReference type="Proteomes" id="UP000694427"/>
    </source>
</evidence>
<organism evidence="6 7">
    <name type="scientific">Cyprinus carpio</name>
    <name type="common">Common carp</name>
    <dbReference type="NCBI Taxonomy" id="7962"/>
    <lineage>
        <taxon>Eukaryota</taxon>
        <taxon>Metazoa</taxon>
        <taxon>Chordata</taxon>
        <taxon>Craniata</taxon>
        <taxon>Vertebrata</taxon>
        <taxon>Euteleostomi</taxon>
        <taxon>Actinopterygii</taxon>
        <taxon>Neopterygii</taxon>
        <taxon>Teleostei</taxon>
        <taxon>Ostariophysi</taxon>
        <taxon>Cypriniformes</taxon>
        <taxon>Cyprinidae</taxon>
        <taxon>Cyprininae</taxon>
        <taxon>Cyprinus</taxon>
    </lineage>
</organism>
<dbReference type="Pfam" id="PF00665">
    <property type="entry name" value="rve"/>
    <property type="match status" value="1"/>
</dbReference>
<comment type="similarity">
    <text evidence="1">Belongs to the beta type-B retroviral polymerase family. HERV class-II K(HML-2) pol subfamily.</text>
</comment>
<reference evidence="6" key="2">
    <citation type="submission" date="2025-09" db="UniProtKB">
        <authorList>
            <consortium name="Ensembl"/>
        </authorList>
    </citation>
    <scope>IDENTIFICATION</scope>
</reference>
<dbReference type="EC" id="3.1.26.4" evidence="2"/>
<dbReference type="Proteomes" id="UP000694427">
    <property type="component" value="Unplaced"/>
</dbReference>
<dbReference type="PROSITE" id="PS50878">
    <property type="entry name" value="RT_POL"/>
    <property type="match status" value="1"/>
</dbReference>
<dbReference type="InterPro" id="IPR012337">
    <property type="entry name" value="RNaseH-like_sf"/>
</dbReference>
<dbReference type="PANTHER" id="PTHR37984">
    <property type="entry name" value="PROTEIN CBG26694"/>
    <property type="match status" value="1"/>
</dbReference>
<dbReference type="Gene3D" id="1.10.340.70">
    <property type="match status" value="1"/>
</dbReference>
<evidence type="ECO:0000256" key="2">
    <source>
        <dbReference type="ARBA" id="ARBA00012180"/>
    </source>
</evidence>
<dbReference type="CDD" id="cd09274">
    <property type="entry name" value="RNase_HI_RT_Ty3"/>
    <property type="match status" value="1"/>
</dbReference>
<dbReference type="InterPro" id="IPR050951">
    <property type="entry name" value="Retrovirus_Pol_polyprotein"/>
</dbReference>
<dbReference type="GO" id="GO:0004523">
    <property type="term" value="F:RNA-DNA hybrid ribonuclease activity"/>
    <property type="evidence" value="ECO:0007669"/>
    <property type="project" value="UniProtKB-EC"/>
</dbReference>
<dbReference type="Gene3D" id="3.30.420.10">
    <property type="entry name" value="Ribonuclease H-like superfamily/Ribonuclease H"/>
    <property type="match status" value="1"/>
</dbReference>
<evidence type="ECO:0000256" key="3">
    <source>
        <dbReference type="ARBA" id="ARBA00039658"/>
    </source>
</evidence>
<protein>
    <recommendedName>
        <fullName evidence="3">Gypsy retrotransposon integrase-like protein 1</fullName>
        <ecNumber evidence="2">3.1.26.4</ecNumber>
    </recommendedName>
</protein>
<dbReference type="FunFam" id="3.10.20.370:FF:000001">
    <property type="entry name" value="Retrovirus-related Pol polyprotein from transposon 17.6-like protein"/>
    <property type="match status" value="1"/>
</dbReference>
<dbReference type="GO" id="GO:0015074">
    <property type="term" value="P:DNA integration"/>
    <property type="evidence" value="ECO:0007669"/>
    <property type="project" value="InterPro"/>
</dbReference>
<keyword evidence="7" id="KW-1185">Reference proteome</keyword>
<dbReference type="Ensembl" id="ENSCCRT00010096851.1">
    <property type="protein sequence ID" value="ENSCCRP00010087315.1"/>
    <property type="gene ID" value="ENSCCRG00010038140.1"/>
</dbReference>
<dbReference type="InterPro" id="IPR000477">
    <property type="entry name" value="RT_dom"/>
</dbReference>
<dbReference type="FunFam" id="1.10.340.70:FF:000001">
    <property type="entry name" value="Retrovirus-related Pol polyprotein from transposon gypsy-like Protein"/>
    <property type="match status" value="1"/>
</dbReference>
<dbReference type="GO" id="GO:0003676">
    <property type="term" value="F:nucleic acid binding"/>
    <property type="evidence" value="ECO:0007669"/>
    <property type="project" value="InterPro"/>
</dbReference>
<dbReference type="SUPFAM" id="SSF53098">
    <property type="entry name" value="Ribonuclease H-like"/>
    <property type="match status" value="1"/>
</dbReference>
<feature type="domain" description="Reverse transcriptase" evidence="4">
    <location>
        <begin position="406"/>
        <end position="585"/>
    </location>
</feature>
<dbReference type="Pfam" id="PF17919">
    <property type="entry name" value="RT_RNaseH_2"/>
    <property type="match status" value="1"/>
</dbReference>
<dbReference type="FunFam" id="3.30.70.270:FF:000020">
    <property type="entry name" value="Transposon Tf2-6 polyprotein-like Protein"/>
    <property type="match status" value="1"/>
</dbReference>
<dbReference type="InterPro" id="IPR043502">
    <property type="entry name" value="DNA/RNA_pol_sf"/>
</dbReference>
<name>A0A8C1N931_CYPCA</name>
<dbReference type="Gene3D" id="3.10.20.370">
    <property type="match status" value="1"/>
</dbReference>
<dbReference type="PANTHER" id="PTHR37984:SF15">
    <property type="entry name" value="INTEGRASE CATALYTIC DOMAIN-CONTAINING PROTEIN"/>
    <property type="match status" value="1"/>
</dbReference>
<dbReference type="SUPFAM" id="SSF56672">
    <property type="entry name" value="DNA/RNA polymerases"/>
    <property type="match status" value="1"/>
</dbReference>
<evidence type="ECO:0000259" key="4">
    <source>
        <dbReference type="PROSITE" id="PS50878"/>
    </source>
</evidence>
<dbReference type="Gene3D" id="3.30.70.270">
    <property type="match status" value="2"/>
</dbReference>
<dbReference type="Pfam" id="PF17921">
    <property type="entry name" value="Integrase_H2C2"/>
    <property type="match status" value="1"/>
</dbReference>
<dbReference type="CDD" id="cd01647">
    <property type="entry name" value="RT_LTR"/>
    <property type="match status" value="1"/>
</dbReference>
<evidence type="ECO:0000256" key="1">
    <source>
        <dbReference type="ARBA" id="ARBA00010879"/>
    </source>
</evidence>
<dbReference type="PROSITE" id="PS50994">
    <property type="entry name" value="INTEGRASE"/>
    <property type="match status" value="1"/>
</dbReference>
<proteinExistence type="inferred from homology"/>
<reference evidence="6" key="1">
    <citation type="submission" date="2025-08" db="UniProtKB">
        <authorList>
            <consortium name="Ensembl"/>
        </authorList>
    </citation>
    <scope>IDENTIFICATION</scope>
</reference>
<dbReference type="Pfam" id="PF00078">
    <property type="entry name" value="RVT_1"/>
    <property type="match status" value="1"/>
</dbReference>
<accession>A0A8C1N931</accession>
<evidence type="ECO:0000259" key="5">
    <source>
        <dbReference type="PROSITE" id="PS50994"/>
    </source>
</evidence>
<evidence type="ECO:0000313" key="6">
    <source>
        <dbReference type="Ensembl" id="ENSCCRP00010087315.1"/>
    </source>
</evidence>
<dbReference type="FunFam" id="3.30.420.10:FF:000032">
    <property type="entry name" value="Retrovirus-related Pol polyprotein from transposon 297-like Protein"/>
    <property type="match status" value="1"/>
</dbReference>
<sequence>MVGGCTGLDSNSQNDVDIANAENMFMSAKQSCCGENVVFQNTNVVCRNDSLFYTPVMVADKVVLDGMLDSGSMACTMSVSAEQKLLDAGIINDQCRGSPDVTLIGCGGSRVKPKCTVTLELEVYGCKMLVPTLIVSGQHDEFIVGTNVIKHIIRCSKQCDLFWKTVSTPNVCNDPMSESFLSMLAGLNRWRGDGVPDKIGTVRCNSAVCLEPGCEYLVWGRLPKHTEVSPGSAVLTEPTNSRSAPKGILVARLVTHLWGDRWVPLKLINTWNKPVMLKRNAKIADLFPGIALEDMDDGNQISQMQQNQAEDNNSTDLRSVAEKLKSVGLEGLDLDSCDASEHCRQKLADAIMQYNDVFSRHHLDCGNATEFVHRIHLSDSKPFRLPYRRVAPSQYQVLRRVLNEMEEKEIIRKSTSEFASPLVLVWKKNGDLRVCTDFRWLNKRTFKDAHPLPHQADCLAALGGNSLFSTMDLTSGFYNMPLHEDDRKYSAFTTPMGLYEYNRLPQGLCNSPGSFMRMMTSIFGDQNFLSLLCYLDDLIVFGPDETTALRRLEMVFGRLRTHNLKLAPKKCHFLRKSVQFLGHVIDESGVSTDPSKVESISKMTSLDLMEADGITPSQKRIRSFLGMVNYYQHFVPNYSTVAKPLFDLLKGRIKRAKRGHANKRNFALRKLTVADWTPEAQLAFENLKTAMVEAVVLAHPDFSRPFVLSTDASLDGIGAVLSQVQAGDTRARPIAFASKSLSPSQRNYPAHRLEFLALKWAVCEKFSHWLKGHVFTVWTDNNPLTHILSKPKLDCCEQRWVAKLAAYNFDIKYVPGAQNVVADALSRVPFVNTCIGPRLLCERYDKLLSEVREVSAGSVQDAFRWSCGSEGKQGVSSSGPLHSNSVNVAGTSLDKEDVVAMLDSQMAWEDGARLRALSVLDHLPQMVPDSEMQPTYSERDLREKQLSDSVLSRVIHYVERHRRPSRRERAKESVGVLRYIKHWEKFVMRNGILYRISRDRLSKGKRFQYVVPESLQLEVLRGIHDHAGHQGQSRSLGLARRRFFWLSLDRDVREYVRHCQRCVIGKTAEPEGRAPLENIVTSRPLQLVCIDFWSAEDHKNKSVDVLVITDHFTRLAHAFQCKDQSAKQVARVLWDKYFCVFGFPERIHSDQGASFEGQLICELLRVSGVQKSHTTPYHPMGNGSVERFNRTLGSMIRTLAPDAKRNWPRQLQSLTFLYNCTVHETTGYAPFYLMFGRVPRLPVDVIFRSVLEDYTVTCYDKYVASLLKDLEEALSLAQAHASKEQSRHAVLYNRRVKGQNIDVGDRVLLANKAGRGKRKLADRWMSAVFVVVDRNVDTHIFKIRDSSTGQEKVVHRNLLLPVNFLPLDKAEGTVSETVSSSSVPDSCDKNSVSESLASMGVDSLKSGTSVRDGGLAKIHEDSVSVRPDDGLSLDANGSCATTDSCARTFDWVSGLPDESSQLGSVVSLSNMSVSAQKEQFDSSSVTSSLDSEVESVSLACSVIANPSADDSRVDADDVAVSETGTFIVARSRFGRFLKPVNRLLYTMSRQDVVSLPGCRIQTV</sequence>
<dbReference type="InterPro" id="IPR001584">
    <property type="entry name" value="Integrase_cat-core"/>
</dbReference>
<dbReference type="InterPro" id="IPR041588">
    <property type="entry name" value="Integrase_H2C2"/>
</dbReference>
<dbReference type="InterPro" id="IPR043128">
    <property type="entry name" value="Rev_trsase/Diguanyl_cyclase"/>
</dbReference>